<dbReference type="RefSeq" id="XP_013896576.1">
    <property type="nucleotide sequence ID" value="XM_014041122.1"/>
</dbReference>
<dbReference type="PROSITE" id="PS01009">
    <property type="entry name" value="CRISP_1"/>
    <property type="match status" value="4"/>
</dbReference>
<feature type="compositionally biased region" description="Gly residues" evidence="1">
    <location>
        <begin position="657"/>
        <end position="667"/>
    </location>
</feature>
<dbReference type="InterPro" id="IPR018244">
    <property type="entry name" value="Allrgn_V5/Tpx1_CS"/>
</dbReference>
<feature type="domain" description="SCP" evidence="2">
    <location>
        <begin position="289"/>
        <end position="414"/>
    </location>
</feature>
<evidence type="ECO:0000313" key="4">
    <source>
        <dbReference type="Proteomes" id="UP000054498"/>
    </source>
</evidence>
<feature type="region of interest" description="Disordered" evidence="1">
    <location>
        <begin position="624"/>
        <end position="729"/>
    </location>
</feature>
<dbReference type="Proteomes" id="UP000054498">
    <property type="component" value="Unassembled WGS sequence"/>
</dbReference>
<dbReference type="Gene3D" id="3.40.33.10">
    <property type="entry name" value="CAP"/>
    <property type="match status" value="6"/>
</dbReference>
<dbReference type="PRINTS" id="PR00837">
    <property type="entry name" value="V5TPXLIKE"/>
</dbReference>
<reference evidence="3 4" key="1">
    <citation type="journal article" date="2013" name="BMC Genomics">
        <title>Reconstruction of the lipid metabolism for the microalga Monoraphidium neglectum from its genome sequence reveals characteristics suitable for biofuel production.</title>
        <authorList>
            <person name="Bogen C."/>
            <person name="Al-Dilaimi A."/>
            <person name="Albersmeier A."/>
            <person name="Wichmann J."/>
            <person name="Grundmann M."/>
            <person name="Rupp O."/>
            <person name="Lauersen K.J."/>
            <person name="Blifernez-Klassen O."/>
            <person name="Kalinowski J."/>
            <person name="Goesmann A."/>
            <person name="Mussgnug J.H."/>
            <person name="Kruse O."/>
        </authorList>
    </citation>
    <scope>NUCLEOTIDE SEQUENCE [LARGE SCALE GENOMIC DNA]</scope>
    <source>
        <strain evidence="3 4">SAG 48.87</strain>
    </source>
</reference>
<evidence type="ECO:0000313" key="3">
    <source>
        <dbReference type="EMBL" id="KIY97556.1"/>
    </source>
</evidence>
<dbReference type="OrthoDB" id="337038at2759"/>
<name>A0A0D2M959_9CHLO</name>
<dbReference type="InterPro" id="IPR001283">
    <property type="entry name" value="CRISP-related"/>
</dbReference>
<organism evidence="3 4">
    <name type="scientific">Monoraphidium neglectum</name>
    <dbReference type="NCBI Taxonomy" id="145388"/>
    <lineage>
        <taxon>Eukaryota</taxon>
        <taxon>Viridiplantae</taxon>
        <taxon>Chlorophyta</taxon>
        <taxon>core chlorophytes</taxon>
        <taxon>Chlorophyceae</taxon>
        <taxon>CS clade</taxon>
        <taxon>Sphaeropleales</taxon>
        <taxon>Selenastraceae</taxon>
        <taxon>Monoraphidium</taxon>
    </lineage>
</organism>
<feature type="compositionally biased region" description="Gly residues" evidence="1">
    <location>
        <begin position="875"/>
        <end position="892"/>
    </location>
</feature>
<evidence type="ECO:0000259" key="2">
    <source>
        <dbReference type="SMART" id="SM00198"/>
    </source>
</evidence>
<dbReference type="KEGG" id="mng:MNEG_10404"/>
<feature type="region of interest" description="Disordered" evidence="1">
    <location>
        <begin position="875"/>
        <end position="935"/>
    </location>
</feature>
<proteinExistence type="predicted"/>
<dbReference type="SUPFAM" id="SSF55797">
    <property type="entry name" value="PR-1-like"/>
    <property type="match status" value="6"/>
</dbReference>
<feature type="compositionally biased region" description="Pro residues" evidence="1">
    <location>
        <begin position="673"/>
        <end position="690"/>
    </location>
</feature>
<dbReference type="SMART" id="SM00198">
    <property type="entry name" value="SCP"/>
    <property type="match status" value="5"/>
</dbReference>
<evidence type="ECO:0000256" key="1">
    <source>
        <dbReference type="SAM" id="MobiDB-lite"/>
    </source>
</evidence>
<feature type="region of interest" description="Disordered" evidence="1">
    <location>
        <begin position="235"/>
        <end position="255"/>
    </location>
</feature>
<dbReference type="GeneID" id="25727563"/>
<dbReference type="EMBL" id="KK102520">
    <property type="protein sequence ID" value="KIY97556.1"/>
    <property type="molecule type" value="Genomic_DNA"/>
</dbReference>
<dbReference type="PANTHER" id="PTHR10334">
    <property type="entry name" value="CYSTEINE-RICH SECRETORY PROTEIN-RELATED"/>
    <property type="match status" value="1"/>
</dbReference>
<dbReference type="GO" id="GO:0005576">
    <property type="term" value="C:extracellular region"/>
    <property type="evidence" value="ECO:0007669"/>
    <property type="project" value="InterPro"/>
</dbReference>
<gene>
    <name evidence="3" type="ORF">MNEG_10404</name>
</gene>
<dbReference type="AlphaFoldDB" id="A0A0D2M959"/>
<feature type="compositionally biased region" description="Pro residues" evidence="1">
    <location>
        <begin position="643"/>
        <end position="653"/>
    </location>
</feature>
<keyword evidence="4" id="KW-1185">Reference proteome</keyword>
<feature type="domain" description="SCP" evidence="2">
    <location>
        <begin position="940"/>
        <end position="1063"/>
    </location>
</feature>
<dbReference type="FunFam" id="3.40.33.10:FF:000010">
    <property type="entry name" value="Predicted protein"/>
    <property type="match status" value="1"/>
</dbReference>
<sequence length="1073" mass="110145">MARGFTTFTAAVDAWYATISSYDLSHPGPQASAPKAALFANIVWRTTTGVGCAVNRGCTRPFYVCIYLPSATSNPQAWAANVRPAIAAVAKPEQPPTGEPLSALDAHNALRARHGAAPLRWDAGLAASAGAWAAECSGGLSGAEGVGESIARGDASFAAVVEGWYDEMKLYDFSRPGWRASAGRFTQLVWRDTTTVGCAVAAGCPSKTFVCRYSPPGNVIGGDWATEVPRPLTKSEVAAAARAQSEDAQPPPEPVADITLNGRSKRPAAGPVVAAVPAVAPRRCDDAAAAARLALDRTNVYRTMHQVAPVTWDDDLAANAAAVADGCGGSPGSSKAYGENVARGYDLSDFGAAVDKWYSEVVQYDFSDPGWNADAGHFTQLVWKDSSRMGCAVNLRCTWPVYVCQYIRPGNVIGADWAQQVLPAVAPTPAASAAIEEWQPAAATSPAPAAAAALVPAPAPAGAAGKRKRTTLPPTAAVVVNLMDPEVKAAFDLQNEMRAAHGAPALAWDASLANDAMSWLAGCPMTKSKAWKDRGENMAWGYPEFKDGIKAWYSEIKRYNFKHPGYSARAAHATQLLWHDTQRVGCAVTTNCKIKTYICQYQPQGNIKKGAGLPQLWAHEVFPLGTPADSSGGGGGGGARNPPVSPPLSPEVPPNGAGSGGNSGGGTSTPSGPAAPPSSTPGPAAPPQVTPIPGGGGNSQIPILGPDNGSNHEEDDPTPDPLASGAGGGVDAATARQLLDQQNGYRARHGVENLKWDAGLAASAAAFAAGCPLGHSGTRGIGENIAWGNPDWRAAIQAWYDEVQYVDWSNLGWRESTGHFTQLVWRDTTAVGCALNAQCPQPTYICQYAPAGNILGQDWTQHVFPVGGYRAGGAGSAGAGAGGAAGGGGAATGGSAPPSPPSSPPSTAGGGSGDGNVVDSSGAGSGGSGGSSGAPAGLSADLAAVLQRHNELRARHGAAPLSWDAPLAAQAQGYADGCPNGHSGMSGVGENLAWGYSSFEEAVNAWYNEVSSYDYNAATFSGATGHFTQVVWKGTTKLGCGSNPSCGMKTYVCQYTPPGNVMGEFADNVGRPT</sequence>
<feature type="domain" description="SCP" evidence="2">
    <location>
        <begin position="98"/>
        <end position="221"/>
    </location>
</feature>
<feature type="domain" description="SCP" evidence="2">
    <location>
        <begin position="733"/>
        <end position="856"/>
    </location>
</feature>
<feature type="compositionally biased region" description="Gly residues" evidence="1">
    <location>
        <begin position="923"/>
        <end position="932"/>
    </location>
</feature>
<dbReference type="CDD" id="cd05382">
    <property type="entry name" value="CAP_GAPR1-like"/>
    <property type="match status" value="1"/>
</dbReference>
<dbReference type="InterPro" id="IPR014044">
    <property type="entry name" value="CAP_dom"/>
</dbReference>
<dbReference type="InterPro" id="IPR034113">
    <property type="entry name" value="SCP_GAPR1-like"/>
</dbReference>
<protein>
    <submittedName>
        <fullName evidence="3">Protein PRY1</fullName>
    </submittedName>
</protein>
<accession>A0A0D2M959</accession>
<feature type="domain" description="SCP" evidence="2">
    <location>
        <begin position="486"/>
        <end position="609"/>
    </location>
</feature>
<dbReference type="Pfam" id="PF00188">
    <property type="entry name" value="CAP"/>
    <property type="match status" value="6"/>
</dbReference>
<dbReference type="InterPro" id="IPR035940">
    <property type="entry name" value="CAP_sf"/>
</dbReference>